<accession>A0ABV5CB50</accession>
<organism evidence="1 2">
    <name type="scientific">Albibacterium profundi</name>
    <dbReference type="NCBI Taxonomy" id="3134906"/>
    <lineage>
        <taxon>Bacteria</taxon>
        <taxon>Pseudomonadati</taxon>
        <taxon>Bacteroidota</taxon>
        <taxon>Sphingobacteriia</taxon>
        <taxon>Sphingobacteriales</taxon>
        <taxon>Sphingobacteriaceae</taxon>
        <taxon>Albibacterium</taxon>
    </lineage>
</organism>
<keyword evidence="2" id="KW-1185">Reference proteome</keyword>
<gene>
    <name evidence="1" type="ORF">WKR92_02875</name>
</gene>
<dbReference type="InterPro" id="IPR038056">
    <property type="entry name" value="YjbR-like_sf"/>
</dbReference>
<reference evidence="1 2" key="1">
    <citation type="submission" date="2024-04" db="EMBL/GenBank/DDBJ databases">
        <title>Albibacterium profundi sp. nov., isolated from sediment of the Challenger Deep of Mariana Trench.</title>
        <authorList>
            <person name="Wang Y."/>
        </authorList>
    </citation>
    <scope>NUCLEOTIDE SEQUENCE [LARGE SCALE GENOMIC DNA]</scope>
    <source>
        <strain evidence="1 2">RHL897</strain>
    </source>
</reference>
<dbReference type="RefSeq" id="WP_375556330.1">
    <property type="nucleotide sequence ID" value="NZ_JBBVGT010000002.1"/>
</dbReference>
<sequence>MNIEELRTYCLAKDGVTESFPFGPDTLVFKVGEKIFLLTGLDSHPLSFNVKCDPERAIDLREQYPDSVFPGYHMNKKHWNTIQVNGELTRIQLQELIDFSYDLVVRSLPRKMRERI</sequence>
<dbReference type="InterPro" id="IPR007351">
    <property type="entry name" value="YjbR"/>
</dbReference>
<evidence type="ECO:0000313" key="2">
    <source>
        <dbReference type="Proteomes" id="UP001580928"/>
    </source>
</evidence>
<dbReference type="GO" id="GO:0003677">
    <property type="term" value="F:DNA binding"/>
    <property type="evidence" value="ECO:0007669"/>
    <property type="project" value="UniProtKB-KW"/>
</dbReference>
<name>A0ABV5CB50_9SPHI</name>
<dbReference type="PANTHER" id="PTHR35145:SF1">
    <property type="entry name" value="CYTOPLASMIC PROTEIN"/>
    <property type="match status" value="1"/>
</dbReference>
<dbReference type="SUPFAM" id="SSF142906">
    <property type="entry name" value="YjbR-like"/>
    <property type="match status" value="1"/>
</dbReference>
<dbReference type="InterPro" id="IPR058532">
    <property type="entry name" value="YjbR/MT2646/Rv2570-like"/>
</dbReference>
<proteinExistence type="predicted"/>
<keyword evidence="1" id="KW-0238">DNA-binding</keyword>
<comment type="caution">
    <text evidence="1">The sequence shown here is derived from an EMBL/GenBank/DDBJ whole genome shotgun (WGS) entry which is preliminary data.</text>
</comment>
<evidence type="ECO:0000313" key="1">
    <source>
        <dbReference type="EMBL" id="MFB5944769.1"/>
    </source>
</evidence>
<dbReference type="Proteomes" id="UP001580928">
    <property type="component" value="Unassembled WGS sequence"/>
</dbReference>
<dbReference type="EMBL" id="JBBVGT010000002">
    <property type="protein sequence ID" value="MFB5944769.1"/>
    <property type="molecule type" value="Genomic_DNA"/>
</dbReference>
<dbReference type="Gene3D" id="3.90.1150.30">
    <property type="match status" value="1"/>
</dbReference>
<dbReference type="Pfam" id="PF04237">
    <property type="entry name" value="YjbR"/>
    <property type="match status" value="1"/>
</dbReference>
<dbReference type="PANTHER" id="PTHR35145">
    <property type="entry name" value="CYTOPLASMIC PROTEIN-RELATED"/>
    <property type="match status" value="1"/>
</dbReference>
<protein>
    <submittedName>
        <fullName evidence="1">MmcQ/YjbR family DNA-binding protein</fullName>
    </submittedName>
</protein>